<evidence type="ECO:0000259" key="6">
    <source>
        <dbReference type="PROSITE" id="PS50222"/>
    </source>
</evidence>
<evidence type="ECO:0000256" key="2">
    <source>
        <dbReference type="ARBA" id="ARBA00022837"/>
    </source>
</evidence>
<dbReference type="Pfam" id="PF13202">
    <property type="entry name" value="EF-hand_5"/>
    <property type="match status" value="1"/>
</dbReference>
<dbReference type="GO" id="GO:0005509">
    <property type="term" value="F:calcium ion binding"/>
    <property type="evidence" value="ECO:0007669"/>
    <property type="project" value="InterPro"/>
</dbReference>
<dbReference type="PANTHER" id="PTHR46502">
    <property type="entry name" value="C2 DOMAIN-CONTAINING"/>
    <property type="match status" value="1"/>
</dbReference>
<evidence type="ECO:0000256" key="4">
    <source>
        <dbReference type="SAM" id="SignalP"/>
    </source>
</evidence>
<keyword evidence="4" id="KW-0732">Signal</keyword>
<organism evidence="7">
    <name type="scientific">Oryza punctata</name>
    <name type="common">Red rice</name>
    <dbReference type="NCBI Taxonomy" id="4537"/>
    <lineage>
        <taxon>Eukaryota</taxon>
        <taxon>Viridiplantae</taxon>
        <taxon>Streptophyta</taxon>
        <taxon>Embryophyta</taxon>
        <taxon>Tracheophyta</taxon>
        <taxon>Spermatophyta</taxon>
        <taxon>Magnoliopsida</taxon>
        <taxon>Liliopsida</taxon>
        <taxon>Poales</taxon>
        <taxon>Poaceae</taxon>
        <taxon>BOP clade</taxon>
        <taxon>Oryzoideae</taxon>
        <taxon>Oryzeae</taxon>
        <taxon>Oryzinae</taxon>
        <taxon>Oryza</taxon>
    </lineage>
</organism>
<feature type="domain" description="EF-hand" evidence="6">
    <location>
        <begin position="234"/>
        <end position="259"/>
    </location>
</feature>
<dbReference type="SUPFAM" id="SSF47473">
    <property type="entry name" value="EF-hand"/>
    <property type="match status" value="2"/>
</dbReference>
<protein>
    <submittedName>
        <fullName evidence="7">Phosphomannomutase</fullName>
    </submittedName>
</protein>
<dbReference type="InterPro" id="IPR011992">
    <property type="entry name" value="EF-hand-dom_pair"/>
</dbReference>
<dbReference type="Gene3D" id="2.60.40.150">
    <property type="entry name" value="C2 domain"/>
    <property type="match status" value="1"/>
</dbReference>
<evidence type="ECO:0000256" key="3">
    <source>
        <dbReference type="SAM" id="MobiDB-lite"/>
    </source>
</evidence>
<dbReference type="InterPro" id="IPR018247">
    <property type="entry name" value="EF_Hand_1_Ca_BS"/>
</dbReference>
<dbReference type="PROSITE" id="PS50004">
    <property type="entry name" value="C2"/>
    <property type="match status" value="1"/>
</dbReference>
<feature type="domain" description="EF-hand" evidence="6">
    <location>
        <begin position="262"/>
        <end position="297"/>
    </location>
</feature>
<evidence type="ECO:0000313" key="8">
    <source>
        <dbReference type="Proteomes" id="UP000026962"/>
    </source>
</evidence>
<feature type="compositionally biased region" description="Basic residues" evidence="3">
    <location>
        <begin position="366"/>
        <end position="378"/>
    </location>
</feature>
<dbReference type="SMART" id="SM00239">
    <property type="entry name" value="C2"/>
    <property type="match status" value="1"/>
</dbReference>
<dbReference type="HOGENOM" id="CLU_038312_0_0_1"/>
<dbReference type="PROSITE" id="PS00018">
    <property type="entry name" value="EF_HAND_1"/>
    <property type="match status" value="4"/>
</dbReference>
<feature type="signal peptide" evidence="4">
    <location>
        <begin position="1"/>
        <end position="26"/>
    </location>
</feature>
<evidence type="ECO:0000256" key="1">
    <source>
        <dbReference type="ARBA" id="ARBA00022723"/>
    </source>
</evidence>
<evidence type="ECO:0000259" key="5">
    <source>
        <dbReference type="PROSITE" id="PS50004"/>
    </source>
</evidence>
<dbReference type="PROSITE" id="PS50222">
    <property type="entry name" value="EF_HAND_2"/>
    <property type="match status" value="3"/>
</dbReference>
<dbReference type="InterPro" id="IPR000008">
    <property type="entry name" value="C2_dom"/>
</dbReference>
<dbReference type="AlphaFoldDB" id="A0A0E0KWY7"/>
<dbReference type="PANTHER" id="PTHR46502:SF17">
    <property type="entry name" value="OS04G0682100 PROTEIN"/>
    <property type="match status" value="1"/>
</dbReference>
<reference evidence="7" key="1">
    <citation type="submission" date="2015-04" db="UniProtKB">
        <authorList>
            <consortium name="EnsemblPlants"/>
        </authorList>
    </citation>
    <scope>IDENTIFICATION</scope>
</reference>
<accession>A0A0E0KWY7</accession>
<sequence>MAGAAAIAVLLSASMLLVLYLLPVDPAAPPLAAIPHRRSGRHYMPFRHAAFGPFATELELLLHGDVGGGAVPDIRTFRDTLDRLPDWSHFDAELGPLERYFGSDGELNVKERLLYLFPMLDRAPKDGGVSHAELEAWLRRQAAERLDAVARRELEKLDKDGDGAVTLREYLAVDPDQQVDWSNTEHGEPGWWLHKFTSADRDQSGAMDIVELNDFLHPEDSSQEKVQLWLLKDNEMDRDKDGKLTLDEFISQFREHNADDDTGRAEAEKKFRELDVNTDGHLTLEEARPVIQSLISGELSYAKSHAKLLMKADDNKDNDLSLEEMLNHYLSFYNTVYMDDHYDYDDIGNNFHDELRGKCLCNIKKKKKKKKKRSTARRLARDQSKRRGGMVHGKLEVLLVCAKGLEDTDFLNDMDPYVILTCRTQEQKSSVAKGAGSEPEWNETFVFTVSDDVPELNVKIMDSDAFSADDFVGEANIPLEPVFLEGSLPPAVHRVVKEEKYCGEIKVALTFTPAAETHHHHNHENEEKGYSSWN</sequence>
<dbReference type="EnsemblPlants" id="OPUNC04G27510.2">
    <property type="protein sequence ID" value="OPUNC04G27510.2"/>
    <property type="gene ID" value="OPUNC04G27510"/>
</dbReference>
<keyword evidence="2" id="KW-0106">Calcium</keyword>
<feature type="domain" description="EF-hand" evidence="6">
    <location>
        <begin position="145"/>
        <end position="180"/>
    </location>
</feature>
<dbReference type="SUPFAM" id="SSF49562">
    <property type="entry name" value="C2 domain (Calcium/lipid-binding domain, CaLB)"/>
    <property type="match status" value="1"/>
</dbReference>
<feature type="chain" id="PRO_5002365549" evidence="4">
    <location>
        <begin position="27"/>
        <end position="534"/>
    </location>
</feature>
<feature type="region of interest" description="Disordered" evidence="3">
    <location>
        <begin position="366"/>
        <end position="386"/>
    </location>
</feature>
<keyword evidence="8" id="KW-1185">Reference proteome</keyword>
<dbReference type="InterPro" id="IPR035892">
    <property type="entry name" value="C2_domain_sf"/>
</dbReference>
<dbReference type="InterPro" id="IPR002048">
    <property type="entry name" value="EF_hand_dom"/>
</dbReference>
<dbReference type="SMART" id="SM00054">
    <property type="entry name" value="EFh"/>
    <property type="match status" value="5"/>
</dbReference>
<dbReference type="Gene3D" id="1.10.238.10">
    <property type="entry name" value="EF-hand"/>
    <property type="match status" value="2"/>
</dbReference>
<feature type="domain" description="C2" evidence="5">
    <location>
        <begin position="375"/>
        <end position="492"/>
    </location>
</feature>
<dbReference type="Pfam" id="PF00168">
    <property type="entry name" value="C2"/>
    <property type="match status" value="1"/>
</dbReference>
<proteinExistence type="predicted"/>
<reference evidence="7" key="2">
    <citation type="submission" date="2018-05" db="EMBL/GenBank/DDBJ databases">
        <title>OpunRS2 (Oryza punctata Reference Sequence Version 2).</title>
        <authorList>
            <person name="Zhang J."/>
            <person name="Kudrna D."/>
            <person name="Lee S."/>
            <person name="Talag J."/>
            <person name="Welchert J."/>
            <person name="Wing R.A."/>
        </authorList>
    </citation>
    <scope>NUCLEOTIDE SEQUENCE [LARGE SCALE GENOMIC DNA]</scope>
</reference>
<name>A0A0E0KWY7_ORYPU</name>
<dbReference type="eggNOG" id="KOG1030">
    <property type="taxonomic scope" value="Eukaryota"/>
</dbReference>
<keyword evidence="1" id="KW-0479">Metal-binding</keyword>
<dbReference type="Proteomes" id="UP000026962">
    <property type="component" value="Chromosome 4"/>
</dbReference>
<evidence type="ECO:0000313" key="7">
    <source>
        <dbReference type="EnsemblPlants" id="OPUNC04G27510.2"/>
    </source>
</evidence>
<dbReference type="Gramene" id="OPUNC04G27510.2">
    <property type="protein sequence ID" value="OPUNC04G27510.2"/>
    <property type="gene ID" value="OPUNC04G27510"/>
</dbReference>